<dbReference type="Gene3D" id="1.10.287.70">
    <property type="match status" value="1"/>
</dbReference>
<reference evidence="10 11" key="1">
    <citation type="journal article" date="2011" name="Environ. Microbiol.">
        <title>Genome of alkaliphilic Bacillus pseudofirmus OF4 reveals adaptations that support the ability to grow in an external pH range from 7.5 to 11.4.</title>
        <authorList>
            <person name="Janto B."/>
            <person name="Ahmed A."/>
            <person name="Ito M."/>
            <person name="Liu J."/>
            <person name="Hicks D.B."/>
            <person name="Pagni S."/>
            <person name="Fackelmayer O.J."/>
            <person name="Smith T.A."/>
            <person name="Earl J."/>
            <person name="Elbourne L.D."/>
            <person name="Hassan K."/>
            <person name="Paulsen I.T."/>
            <person name="Kolsto A.B."/>
            <person name="Tourasse N.J."/>
            <person name="Ehrlich G.D."/>
            <person name="Boissy R."/>
            <person name="Ivey D.M."/>
            <person name="Li G."/>
            <person name="Xue Y."/>
            <person name="Ma Y."/>
            <person name="Hu F.Z."/>
            <person name="Krulwich T.A."/>
        </authorList>
    </citation>
    <scope>NUCLEOTIDE SEQUENCE [LARGE SCALE GENOMIC DNA]</scope>
    <source>
        <strain evidence="11">ATCC BAA-2126 / JCM 17055 / OF4</strain>
    </source>
</reference>
<evidence type="ECO:0000259" key="9">
    <source>
        <dbReference type="Pfam" id="PF07885"/>
    </source>
</evidence>
<dbReference type="InterPro" id="IPR027359">
    <property type="entry name" value="Volt_channel_dom_sf"/>
</dbReference>
<keyword evidence="5" id="KW-0406">Ion transport</keyword>
<keyword evidence="11" id="KW-1185">Reference proteome</keyword>
<feature type="transmembrane region" description="Helical" evidence="8">
    <location>
        <begin position="122"/>
        <end position="142"/>
    </location>
</feature>
<dbReference type="Proteomes" id="UP000001544">
    <property type="component" value="Chromosome"/>
</dbReference>
<evidence type="ECO:0000256" key="3">
    <source>
        <dbReference type="ARBA" id="ARBA00022692"/>
    </source>
</evidence>
<dbReference type="STRING" id="398511.BpOF4_01220"/>
<dbReference type="PANTHER" id="PTHR11537:SF254">
    <property type="entry name" value="POTASSIUM VOLTAGE-GATED CHANNEL PROTEIN SHAB"/>
    <property type="match status" value="1"/>
</dbReference>
<dbReference type="Gene3D" id="1.20.5.110">
    <property type="match status" value="1"/>
</dbReference>
<evidence type="ECO:0000256" key="7">
    <source>
        <dbReference type="ARBA" id="ARBA00023303"/>
    </source>
</evidence>
<feature type="domain" description="Potassium channel" evidence="9">
    <location>
        <begin position="130"/>
        <end position="203"/>
    </location>
</feature>
<evidence type="ECO:0000256" key="5">
    <source>
        <dbReference type="ARBA" id="ARBA00023065"/>
    </source>
</evidence>
<feature type="transmembrane region" description="Helical" evidence="8">
    <location>
        <begin position="44"/>
        <end position="64"/>
    </location>
</feature>
<dbReference type="EMBL" id="CP001878">
    <property type="protein sequence ID" value="ADC48312.1"/>
    <property type="molecule type" value="Genomic_DNA"/>
</dbReference>
<keyword evidence="2" id="KW-0813">Transport</keyword>
<name>D3FUB0_ALKPO</name>
<dbReference type="HOGENOM" id="CLU_011722_6_2_9"/>
<dbReference type="PRINTS" id="PR00169">
    <property type="entry name" value="KCHANNEL"/>
</dbReference>
<keyword evidence="4 8" id="KW-1133">Transmembrane helix</keyword>
<accession>D3FUB0</accession>
<keyword evidence="6 8" id="KW-0472">Membrane</keyword>
<dbReference type="eggNOG" id="COG1340">
    <property type="taxonomic scope" value="Bacteria"/>
</dbReference>
<dbReference type="GO" id="GO:0005249">
    <property type="term" value="F:voltage-gated potassium channel activity"/>
    <property type="evidence" value="ECO:0007669"/>
    <property type="project" value="InterPro"/>
</dbReference>
<dbReference type="RefSeq" id="WP_012959594.1">
    <property type="nucleotide sequence ID" value="NC_013791.2"/>
</dbReference>
<feature type="transmembrane region" description="Helical" evidence="8">
    <location>
        <begin position="182"/>
        <end position="204"/>
    </location>
</feature>
<organism evidence="10 11">
    <name type="scientific">Alkalihalophilus pseudofirmus (strain ATCC BAA-2126 / JCM 17055 / OF4)</name>
    <name type="common">Bacillus pseudofirmus</name>
    <dbReference type="NCBI Taxonomy" id="398511"/>
    <lineage>
        <taxon>Bacteria</taxon>
        <taxon>Bacillati</taxon>
        <taxon>Bacillota</taxon>
        <taxon>Bacilli</taxon>
        <taxon>Bacillales</taxon>
        <taxon>Bacillaceae</taxon>
        <taxon>Alkalihalophilus</taxon>
    </lineage>
</organism>
<dbReference type="GO" id="GO:0008076">
    <property type="term" value="C:voltage-gated potassium channel complex"/>
    <property type="evidence" value="ECO:0007669"/>
    <property type="project" value="InterPro"/>
</dbReference>
<dbReference type="PANTHER" id="PTHR11537">
    <property type="entry name" value="VOLTAGE-GATED POTASSIUM CHANNEL"/>
    <property type="match status" value="1"/>
</dbReference>
<keyword evidence="7 10" id="KW-0407">Ion channel</keyword>
<dbReference type="SUPFAM" id="SSF81324">
    <property type="entry name" value="Voltage-gated potassium channels"/>
    <property type="match status" value="1"/>
</dbReference>
<sequence>MEADITKDKQIAQKNKWIFAYEVLLFTLACVTFALVFIDENQYYVLDLIVWLIFTIDVLIRFILSKNKTAHLKKNPLDLIIIIPFDAVFQLARIARVIRALRLLVIISRYARPLAVILNKHGLGKAVTFMTLMVFLSSIPIVHLEPNIETYADALWWSIVTTTTVGYGDISPSSPIGRLIAVFLMLFGIGLIGIITASITSYFLTGTIKEESTQVTYMKEKINELDHLTAAEIDILIKLLEEEKRNRDTC</sequence>
<keyword evidence="3 8" id="KW-0812">Transmembrane</keyword>
<evidence type="ECO:0000256" key="2">
    <source>
        <dbReference type="ARBA" id="ARBA00022448"/>
    </source>
</evidence>
<gene>
    <name evidence="10" type="primary">akc1</name>
    <name evidence="10" type="ordered locus">BpOF4_01220</name>
</gene>
<comment type="subcellular location">
    <subcellularLocation>
        <location evidence="1">Membrane</location>
        <topology evidence="1">Multi-pass membrane protein</topology>
    </subcellularLocation>
</comment>
<dbReference type="InterPro" id="IPR013099">
    <property type="entry name" value="K_chnl_dom"/>
</dbReference>
<dbReference type="GO" id="GO:0001508">
    <property type="term" value="P:action potential"/>
    <property type="evidence" value="ECO:0007669"/>
    <property type="project" value="TreeGrafter"/>
</dbReference>
<evidence type="ECO:0000313" key="10">
    <source>
        <dbReference type="EMBL" id="ADC48312.1"/>
    </source>
</evidence>
<proteinExistence type="predicted"/>
<dbReference type="AlphaFoldDB" id="D3FUB0"/>
<dbReference type="Gene3D" id="1.20.120.350">
    <property type="entry name" value="Voltage-gated potassium channels. Chain C"/>
    <property type="match status" value="1"/>
</dbReference>
<dbReference type="InterPro" id="IPR028325">
    <property type="entry name" value="VG_K_chnl"/>
</dbReference>
<evidence type="ECO:0000256" key="6">
    <source>
        <dbReference type="ARBA" id="ARBA00023136"/>
    </source>
</evidence>
<evidence type="ECO:0000256" key="1">
    <source>
        <dbReference type="ARBA" id="ARBA00004141"/>
    </source>
</evidence>
<evidence type="ECO:0000256" key="8">
    <source>
        <dbReference type="SAM" id="Phobius"/>
    </source>
</evidence>
<protein>
    <submittedName>
        <fullName evidence="10">Potassium channel 1</fullName>
    </submittedName>
</protein>
<dbReference type="Pfam" id="PF07885">
    <property type="entry name" value="Ion_trans_2"/>
    <property type="match status" value="1"/>
</dbReference>
<evidence type="ECO:0000313" key="11">
    <source>
        <dbReference type="Proteomes" id="UP000001544"/>
    </source>
</evidence>
<feature type="transmembrane region" description="Helical" evidence="8">
    <location>
        <begin position="17"/>
        <end position="38"/>
    </location>
</feature>
<evidence type="ECO:0000256" key="4">
    <source>
        <dbReference type="ARBA" id="ARBA00022989"/>
    </source>
</evidence>
<dbReference type="KEGG" id="bpf:BpOF4_01220"/>